<sequence length="426" mass="47797">MSTLMPTEQPTSLTSEPVQTATMGPADELLDPQRRELIVQLLHAIGETKVNSIEWACLWFADLVSIRRMIKQCEQDEFSCSMVGLSLKNKSCTDMIKAWAVQSKSPRETAQFDYDLEESFQDTAETGIEETSTKKRRRAAASGKPSKIPRRIAREEAGRPLATTSSATTRPEKGSTSLSPKKSTGRKAAEKKLCTERDNSTCVLTGFLEPLEVAHIYPYSIGQKGENELQDFWRVLNFFWAPEKVRSWSEQVLGPHGTETCSNMMCMVNVAHKLWEKARFALKPLSLSEDQRVLTVQFFWLPTNLYFREIPAIETPSPFPRDLSSSTVNGEYSAKLYNIATDTKLCSGDIITFETDNPVSHPLPSMELLEMQWFLHRVLALSGAADATDEDLDPDSDMYFGLTSIGLHDEDAEWDTELEVEEEGGG</sequence>
<keyword evidence="4" id="KW-1185">Reference proteome</keyword>
<feature type="region of interest" description="Disordered" evidence="1">
    <location>
        <begin position="1"/>
        <end position="25"/>
    </location>
</feature>
<evidence type="ECO:0000313" key="3">
    <source>
        <dbReference type="EMBL" id="KNG80022.1"/>
    </source>
</evidence>
<feature type="domain" description="HNH nuclease" evidence="2">
    <location>
        <begin position="202"/>
        <end position="282"/>
    </location>
</feature>
<dbReference type="Proteomes" id="UP000037505">
    <property type="component" value="Unassembled WGS sequence"/>
</dbReference>
<dbReference type="AlphaFoldDB" id="A0A0L1IKJ7"/>
<accession>A0A0L1IKJ7</accession>
<evidence type="ECO:0000313" key="4">
    <source>
        <dbReference type="Proteomes" id="UP000037505"/>
    </source>
</evidence>
<feature type="compositionally biased region" description="Polar residues" evidence="1">
    <location>
        <begin position="1"/>
        <end position="22"/>
    </location>
</feature>
<reference evidence="3 4" key="1">
    <citation type="submission" date="2014-06" db="EMBL/GenBank/DDBJ databases">
        <title>The Genome of the Aflatoxigenic Filamentous Fungus Aspergillus nomius.</title>
        <authorList>
            <person name="Moore M.G."/>
            <person name="Shannon B.M."/>
            <person name="Brian M.M."/>
        </authorList>
    </citation>
    <scope>NUCLEOTIDE SEQUENCE [LARGE SCALE GENOMIC DNA]</scope>
    <source>
        <strain evidence="3 4">NRRL 13137</strain>
    </source>
</reference>
<dbReference type="RefSeq" id="XP_015400945.1">
    <property type="nucleotide sequence ID" value="XM_015556965.1"/>
</dbReference>
<proteinExistence type="predicted"/>
<dbReference type="InterPro" id="IPR003615">
    <property type="entry name" value="HNH_nuc"/>
</dbReference>
<evidence type="ECO:0000256" key="1">
    <source>
        <dbReference type="SAM" id="MobiDB-lite"/>
    </source>
</evidence>
<name>A0A0L1IKJ7_ASPN3</name>
<dbReference type="OrthoDB" id="5416097at2759"/>
<feature type="compositionally biased region" description="Polar residues" evidence="1">
    <location>
        <begin position="162"/>
        <end position="182"/>
    </location>
</feature>
<feature type="region of interest" description="Disordered" evidence="1">
    <location>
        <begin position="123"/>
        <end position="192"/>
    </location>
</feature>
<dbReference type="Pfam" id="PF13391">
    <property type="entry name" value="HNH_2"/>
    <property type="match status" value="1"/>
</dbReference>
<dbReference type="GeneID" id="26813513"/>
<dbReference type="EMBL" id="JNOM01000732">
    <property type="protein sequence ID" value="KNG80022.1"/>
    <property type="molecule type" value="Genomic_DNA"/>
</dbReference>
<protein>
    <recommendedName>
        <fullName evidence="2">HNH nuclease domain-containing protein</fullName>
    </recommendedName>
</protein>
<gene>
    <name evidence="3" type="ORF">ANOM_011709</name>
</gene>
<comment type="caution">
    <text evidence="3">The sequence shown here is derived from an EMBL/GenBank/DDBJ whole genome shotgun (WGS) entry which is preliminary data.</text>
</comment>
<organism evidence="3 4">
    <name type="scientific">Aspergillus nomiae NRRL (strain ATCC 15546 / NRRL 13137 / CBS 260.88 / M93)</name>
    <dbReference type="NCBI Taxonomy" id="1509407"/>
    <lineage>
        <taxon>Eukaryota</taxon>
        <taxon>Fungi</taxon>
        <taxon>Dikarya</taxon>
        <taxon>Ascomycota</taxon>
        <taxon>Pezizomycotina</taxon>
        <taxon>Eurotiomycetes</taxon>
        <taxon>Eurotiomycetidae</taxon>
        <taxon>Eurotiales</taxon>
        <taxon>Aspergillaceae</taxon>
        <taxon>Aspergillus</taxon>
        <taxon>Aspergillus subgen. Circumdati</taxon>
    </lineage>
</organism>
<evidence type="ECO:0000259" key="2">
    <source>
        <dbReference type="Pfam" id="PF13391"/>
    </source>
</evidence>